<dbReference type="AlphaFoldDB" id="A0AAU8ARA5"/>
<evidence type="ECO:0000259" key="1">
    <source>
        <dbReference type="Pfam" id="PF03435"/>
    </source>
</evidence>
<sequence length="365" mass="38838">MEKLVILGAGRIGRRIAELVSSRARPVLVDHDTAKLDAAEARGLAVAPLPFDLPRDWLRRELAGASALVAVDPFLPPSELVRLCCEAGCHYLDLQERDDAARDVAIAAEGAPAALRFVPGCGLAPGFVTALLAEEIARSPASAEITAYVGVLPLHPANRLGYADIWGVSGLIQEYTRPVLELRDGALAQGAPLGGLETLTLDGIALEAFSTAGSIDALARRHEGALRGLAFKTLRYPGHCDYMLFLLDDLGLRQQLRRLSSLLMTSLPATEADRVTIALRIVETPGAEPRWRSWHHLAAPGPDGELRSAMATLAAAHVIATWDHLRTAPGEVPVLMPGDVPLARLQQSPAFAFLAPEAAAASRSA</sequence>
<dbReference type="EMBL" id="CP123386">
    <property type="protein sequence ID" value="XCC96683.1"/>
    <property type="molecule type" value="Genomic_DNA"/>
</dbReference>
<name>A0AAU8ARA5_9RHOB</name>
<accession>A0AAU8ARA5</accession>
<dbReference type="SUPFAM" id="SSF51735">
    <property type="entry name" value="NAD(P)-binding Rossmann-fold domains"/>
    <property type="match status" value="1"/>
</dbReference>
<keyword evidence="3" id="KW-0614">Plasmid</keyword>
<dbReference type="Gene3D" id="3.30.360.10">
    <property type="entry name" value="Dihydrodipicolinate Reductase, domain 2"/>
    <property type="match status" value="1"/>
</dbReference>
<proteinExistence type="predicted"/>
<dbReference type="Pfam" id="PF16653">
    <property type="entry name" value="Sacchrp_dh_C"/>
    <property type="match status" value="1"/>
</dbReference>
<gene>
    <name evidence="3" type="ORF">PVT71_23585</name>
</gene>
<reference evidence="3" key="1">
    <citation type="submission" date="2023-02" db="EMBL/GenBank/DDBJ databases">
        <title>Description and genomic characterization of Salipiger bruguierae sp. nov., isolated from the sediment of mangrove plant Bruguiera sexangula.</title>
        <authorList>
            <person name="Long M."/>
        </authorList>
    </citation>
    <scope>NUCLEOTIDE SEQUENCE</scope>
    <source>
        <strain evidence="3">H15</strain>
        <plasmid evidence="3">unnamed1</plasmid>
    </source>
</reference>
<dbReference type="InterPro" id="IPR036291">
    <property type="entry name" value="NAD(P)-bd_dom_sf"/>
</dbReference>
<evidence type="ECO:0000313" key="3">
    <source>
        <dbReference type="EMBL" id="XCC96683.1"/>
    </source>
</evidence>
<feature type="domain" description="Saccharopine dehydrogenase-like C-terminal" evidence="2">
    <location>
        <begin position="122"/>
        <end position="267"/>
    </location>
</feature>
<dbReference type="Gene3D" id="3.40.50.720">
    <property type="entry name" value="NAD(P)-binding Rossmann-like Domain"/>
    <property type="match status" value="1"/>
</dbReference>
<feature type="domain" description="Saccharopine dehydrogenase NADP binding" evidence="1">
    <location>
        <begin position="5"/>
        <end position="96"/>
    </location>
</feature>
<dbReference type="SUPFAM" id="SSF55347">
    <property type="entry name" value="Glyceraldehyde-3-phosphate dehydrogenase-like, C-terminal domain"/>
    <property type="match status" value="1"/>
</dbReference>
<protein>
    <submittedName>
        <fullName evidence="3">Saccharopine dehydrogenase C-terminal domain-containing protein</fullName>
    </submittedName>
</protein>
<evidence type="ECO:0000259" key="2">
    <source>
        <dbReference type="Pfam" id="PF16653"/>
    </source>
</evidence>
<dbReference type="Pfam" id="PF03435">
    <property type="entry name" value="Sacchrp_dh_NADP"/>
    <property type="match status" value="1"/>
</dbReference>
<dbReference type="RefSeq" id="WP_353475576.1">
    <property type="nucleotide sequence ID" value="NZ_CP123386.1"/>
</dbReference>
<dbReference type="InterPro" id="IPR032095">
    <property type="entry name" value="Sacchrp_dh-like_C"/>
</dbReference>
<organism evidence="3">
    <name type="scientific">Alloyangia sp. H15</name>
    <dbReference type="NCBI Taxonomy" id="3029062"/>
    <lineage>
        <taxon>Bacteria</taxon>
        <taxon>Pseudomonadati</taxon>
        <taxon>Pseudomonadota</taxon>
        <taxon>Alphaproteobacteria</taxon>
        <taxon>Rhodobacterales</taxon>
        <taxon>Roseobacteraceae</taxon>
        <taxon>Alloyangia</taxon>
    </lineage>
</organism>
<geneLocation type="plasmid" evidence="3">
    <name>unnamed1</name>
</geneLocation>
<dbReference type="InterPro" id="IPR005097">
    <property type="entry name" value="Sacchrp_dh_NADP-bd"/>
</dbReference>